<dbReference type="OrthoDB" id="5348845at2759"/>
<organism evidence="2 3">
    <name type="scientific">Clohesyomyces aquaticus</name>
    <dbReference type="NCBI Taxonomy" id="1231657"/>
    <lineage>
        <taxon>Eukaryota</taxon>
        <taxon>Fungi</taxon>
        <taxon>Dikarya</taxon>
        <taxon>Ascomycota</taxon>
        <taxon>Pezizomycotina</taxon>
        <taxon>Dothideomycetes</taxon>
        <taxon>Pleosporomycetidae</taxon>
        <taxon>Pleosporales</taxon>
        <taxon>Lindgomycetaceae</taxon>
        <taxon>Clohesyomyces</taxon>
    </lineage>
</organism>
<sequence>MIISRSGFTASSLAITHNAIKSILFQCAQLLIAFTVWKLFSLLAAKTRKFTSYLMFSEDLIQKGRFMHSQKYSGGGILVLGFTIVYSLAQLYGTLLWALDSPGYIMQSKNVSGIALRNSLLENPSYIVSLNLKSGNLSTQEESLSQTIGSNLYKAGINFTLTGDVGKRTPQVAAPTRPEAGARIWLDDEGFSVSADNYVMISYAPGETGKMVALDCPVQILSETVFGWNCTFNNSFSQTLLNDPVGRPEVHWDDASDLALDSRYIRPSRQNNIWASYGTGGSTAVMKQMFTVTKGTRRHSFIENAAKYSTLTLAKVPFSRVEVLDFVKRTWSSNPEEQQAPLIDRLVESIFEAQELKRSFMYGASSTTNFSCAQVHWQYLTNGFDGDDLYSLLRISITNITLVHSETLEKPPEPYESCDASFQNEAEGGRIVDTDCSASFATENNAPHFFGQVDASAVLIITGLGDGRSNISSNALDQSRLLWLEKNDARMNDLLMSRGFIVSVDPALVTVKVGSLTPAISYLQLLLMLVAVLMAPIGWFCVQRFTSSHWSSSLLSNLLYTVDTPENWNKEEPGYIRRTPDIHLSKASAQNSSRVVIAVDSAFLTLQDNHTGNETSIVTGDVTYVQKAAIVRAEERMPLYNS</sequence>
<proteinExistence type="predicted"/>
<keyword evidence="1" id="KW-0812">Transmembrane</keyword>
<keyword evidence="1" id="KW-0472">Membrane</keyword>
<evidence type="ECO:0000256" key="1">
    <source>
        <dbReference type="SAM" id="Phobius"/>
    </source>
</evidence>
<feature type="transmembrane region" description="Helical" evidence="1">
    <location>
        <begin position="75"/>
        <end position="99"/>
    </location>
</feature>
<keyword evidence="3" id="KW-1185">Reference proteome</keyword>
<dbReference type="AlphaFoldDB" id="A0A1Y1Z7K8"/>
<feature type="transmembrane region" description="Helical" evidence="1">
    <location>
        <begin position="23"/>
        <end position="45"/>
    </location>
</feature>
<name>A0A1Y1Z7K8_9PLEO</name>
<comment type="caution">
    <text evidence="2">The sequence shown here is derived from an EMBL/GenBank/DDBJ whole genome shotgun (WGS) entry which is preliminary data.</text>
</comment>
<dbReference type="Proteomes" id="UP000193144">
    <property type="component" value="Unassembled WGS sequence"/>
</dbReference>
<accession>A0A1Y1Z7K8</accession>
<reference evidence="2 3" key="1">
    <citation type="submission" date="2016-07" db="EMBL/GenBank/DDBJ databases">
        <title>Pervasive Adenine N6-methylation of Active Genes in Fungi.</title>
        <authorList>
            <consortium name="DOE Joint Genome Institute"/>
            <person name="Mondo S.J."/>
            <person name="Dannebaum R.O."/>
            <person name="Kuo R.C."/>
            <person name="Labutti K."/>
            <person name="Haridas S."/>
            <person name="Kuo A."/>
            <person name="Salamov A."/>
            <person name="Ahrendt S.R."/>
            <person name="Lipzen A."/>
            <person name="Sullivan W."/>
            <person name="Andreopoulos W.B."/>
            <person name="Clum A."/>
            <person name="Lindquist E."/>
            <person name="Daum C."/>
            <person name="Ramamoorthy G.K."/>
            <person name="Gryganskyi A."/>
            <person name="Culley D."/>
            <person name="Magnuson J.K."/>
            <person name="James T.Y."/>
            <person name="O'Malley M.A."/>
            <person name="Stajich J.E."/>
            <person name="Spatafora J.W."/>
            <person name="Visel A."/>
            <person name="Grigoriev I.V."/>
        </authorList>
    </citation>
    <scope>NUCLEOTIDE SEQUENCE [LARGE SCALE GENOMIC DNA]</scope>
    <source>
        <strain evidence="2 3">CBS 115471</strain>
    </source>
</reference>
<gene>
    <name evidence="2" type="ORF">BCR34DRAFT_590667</name>
</gene>
<keyword evidence="1" id="KW-1133">Transmembrane helix</keyword>
<dbReference type="EMBL" id="MCFA01000118">
    <property type="protein sequence ID" value="ORY06233.1"/>
    <property type="molecule type" value="Genomic_DNA"/>
</dbReference>
<evidence type="ECO:0000313" key="2">
    <source>
        <dbReference type="EMBL" id="ORY06233.1"/>
    </source>
</evidence>
<feature type="transmembrane region" description="Helical" evidence="1">
    <location>
        <begin position="522"/>
        <end position="542"/>
    </location>
</feature>
<evidence type="ECO:0000313" key="3">
    <source>
        <dbReference type="Proteomes" id="UP000193144"/>
    </source>
</evidence>
<protein>
    <submittedName>
        <fullName evidence="2">Uncharacterized protein</fullName>
    </submittedName>
</protein>